<sequence length="121" mass="13360">MDKTTYGTVNGEVPSKGNSPSGTSCLEGERGAKEIWGPMGKKEIPLLKLLYASVDCQSSPAAILHLSNSRYLSSQEKKKKKNDACDVNALFTYAPKDVFAFLTSNQNINCFRLRSTLYPFM</sequence>
<dbReference type="EMBL" id="FLQV01001142">
    <property type="protein sequence ID" value="SBS99099.1"/>
    <property type="molecule type" value="Genomic_DNA"/>
</dbReference>
<proteinExistence type="predicted"/>
<accession>A0A1A8X4J6</accession>
<dbReference type="AlphaFoldDB" id="A0A1A8X4J6"/>
<protein>
    <submittedName>
        <fullName evidence="2">Uncharacterized protein</fullName>
    </submittedName>
</protein>
<evidence type="ECO:0000313" key="2">
    <source>
        <dbReference type="EMBL" id="SBS99099.1"/>
    </source>
</evidence>
<name>A0A1A8X4J6_PLAOA</name>
<dbReference type="Proteomes" id="UP000078546">
    <property type="component" value="Unassembled WGS sequence"/>
</dbReference>
<evidence type="ECO:0000256" key="1">
    <source>
        <dbReference type="SAM" id="MobiDB-lite"/>
    </source>
</evidence>
<evidence type="ECO:0000313" key="3">
    <source>
        <dbReference type="Proteomes" id="UP000078546"/>
    </source>
</evidence>
<organism evidence="2 3">
    <name type="scientific">Plasmodium ovale curtisi</name>
    <dbReference type="NCBI Taxonomy" id="864141"/>
    <lineage>
        <taxon>Eukaryota</taxon>
        <taxon>Sar</taxon>
        <taxon>Alveolata</taxon>
        <taxon>Apicomplexa</taxon>
        <taxon>Aconoidasida</taxon>
        <taxon>Haemosporida</taxon>
        <taxon>Plasmodiidae</taxon>
        <taxon>Plasmodium</taxon>
        <taxon>Plasmodium (Plasmodium)</taxon>
    </lineage>
</organism>
<gene>
    <name evidence="2" type="ORF">POVCU1_050710</name>
</gene>
<feature type="region of interest" description="Disordered" evidence="1">
    <location>
        <begin position="1"/>
        <end position="26"/>
    </location>
</feature>
<reference evidence="3" key="1">
    <citation type="submission" date="2016-05" db="EMBL/GenBank/DDBJ databases">
        <authorList>
            <person name="Naeem Raeece"/>
        </authorList>
    </citation>
    <scope>NUCLEOTIDE SEQUENCE [LARGE SCALE GENOMIC DNA]</scope>
</reference>